<dbReference type="Pfam" id="PF00385">
    <property type="entry name" value="Chromo"/>
    <property type="match status" value="1"/>
</dbReference>
<evidence type="ECO:0000259" key="6">
    <source>
        <dbReference type="PROSITE" id="PS50013"/>
    </source>
</evidence>
<evidence type="ECO:0000313" key="7">
    <source>
        <dbReference type="EMBL" id="MED6121255.1"/>
    </source>
</evidence>
<dbReference type="InterPro" id="IPR030300">
    <property type="entry name" value="CPSRP43_chromodomain_3"/>
</dbReference>
<sequence>MDAVLFAANPASHLKLLPTLKQPFPSTHHLPFRPKPNQIHLPPLSALQNQSQPPLTEDESYGEVKKIIGSRALQDATGMEYLIEWKDGHAPSWVPSDFIAKDVLSEYESPWWTAAKKADHDALQKILDSDDGRDVNAVDSEGRTALLFVAGLGSEPCVRLLAESGVDVDHRDNAGGLTALHMAAGYVRPGVAKLLLDLGADPEVEDDRGRTALDLARELLKATPKGNPMQFGRRIGLEGVVRVLEGAVFEFAEVEEIIERRGKGENLEYLVRWKDGGANEWVKARFVAEDLVRDYEAGLEYAVAEAVVGKRVGDEGKPEFLVKWADMDEPTWEPQENVDSELVKEFELSSNGQAQISNGPEVAFTNQDSL</sequence>
<dbReference type="SMART" id="SM00298">
    <property type="entry name" value="CHROMO"/>
    <property type="match status" value="3"/>
</dbReference>
<evidence type="ECO:0000256" key="3">
    <source>
        <dbReference type="ARBA" id="ARBA00023043"/>
    </source>
</evidence>
<dbReference type="SUPFAM" id="SSF54160">
    <property type="entry name" value="Chromo domain-like"/>
    <property type="match status" value="3"/>
</dbReference>
<dbReference type="InterPro" id="IPR036770">
    <property type="entry name" value="Ankyrin_rpt-contain_sf"/>
</dbReference>
<dbReference type="InterPro" id="IPR016197">
    <property type="entry name" value="Chromo-like_dom_sf"/>
</dbReference>
<dbReference type="PANTHER" id="PTHR24189:SF50">
    <property type="entry name" value="ANKYRIN REPEAT AND SOCS BOX PROTEIN 2"/>
    <property type="match status" value="1"/>
</dbReference>
<dbReference type="Gene3D" id="1.25.40.20">
    <property type="entry name" value="Ankyrin repeat-containing domain"/>
    <property type="match status" value="1"/>
</dbReference>
<dbReference type="Proteomes" id="UP001341840">
    <property type="component" value="Unassembled WGS sequence"/>
</dbReference>
<dbReference type="InterPro" id="IPR000953">
    <property type="entry name" value="Chromo/chromo_shadow_dom"/>
</dbReference>
<dbReference type="EMBL" id="JASCZI010030320">
    <property type="protein sequence ID" value="MED6121255.1"/>
    <property type="molecule type" value="Genomic_DNA"/>
</dbReference>
<dbReference type="CDD" id="cd18628">
    <property type="entry name" value="CD3_cpSRP43_like"/>
    <property type="match status" value="1"/>
</dbReference>
<dbReference type="Gene3D" id="2.40.50.40">
    <property type="match status" value="3"/>
</dbReference>
<dbReference type="PROSITE" id="PS50088">
    <property type="entry name" value="ANK_REPEAT"/>
    <property type="match status" value="2"/>
</dbReference>
<dbReference type="InterPro" id="IPR050745">
    <property type="entry name" value="Multifunctional_regulatory"/>
</dbReference>
<proteinExistence type="predicted"/>
<keyword evidence="3 4" id="KW-0040">ANK repeat</keyword>
<name>A0ABU6RBB2_9FABA</name>
<evidence type="ECO:0000313" key="8">
    <source>
        <dbReference type="Proteomes" id="UP001341840"/>
    </source>
</evidence>
<accession>A0ABU6RBB2</accession>
<dbReference type="InterPro" id="IPR002110">
    <property type="entry name" value="Ankyrin_rpt"/>
</dbReference>
<comment type="subcellular location">
    <subcellularLocation>
        <location evidence="1">Cell membrane</location>
        <topology evidence="1">Peripheral membrane protein</topology>
        <orientation evidence="1">Cytoplasmic side</orientation>
    </subcellularLocation>
</comment>
<feature type="region of interest" description="Disordered" evidence="5">
    <location>
        <begin position="351"/>
        <end position="370"/>
    </location>
</feature>
<dbReference type="InterPro" id="IPR023780">
    <property type="entry name" value="Chromo_domain"/>
</dbReference>
<gene>
    <name evidence="7" type="ORF">PIB30_028358</name>
</gene>
<organism evidence="7 8">
    <name type="scientific">Stylosanthes scabra</name>
    <dbReference type="NCBI Taxonomy" id="79078"/>
    <lineage>
        <taxon>Eukaryota</taxon>
        <taxon>Viridiplantae</taxon>
        <taxon>Streptophyta</taxon>
        <taxon>Embryophyta</taxon>
        <taxon>Tracheophyta</taxon>
        <taxon>Spermatophyta</taxon>
        <taxon>Magnoliopsida</taxon>
        <taxon>eudicotyledons</taxon>
        <taxon>Gunneridae</taxon>
        <taxon>Pentapetalae</taxon>
        <taxon>rosids</taxon>
        <taxon>fabids</taxon>
        <taxon>Fabales</taxon>
        <taxon>Fabaceae</taxon>
        <taxon>Papilionoideae</taxon>
        <taxon>50 kb inversion clade</taxon>
        <taxon>dalbergioids sensu lato</taxon>
        <taxon>Dalbergieae</taxon>
        <taxon>Pterocarpus clade</taxon>
        <taxon>Stylosanthes</taxon>
    </lineage>
</organism>
<evidence type="ECO:0000256" key="4">
    <source>
        <dbReference type="PROSITE-ProRule" id="PRU00023"/>
    </source>
</evidence>
<evidence type="ECO:0000256" key="1">
    <source>
        <dbReference type="ARBA" id="ARBA00004413"/>
    </source>
</evidence>
<keyword evidence="2" id="KW-0677">Repeat</keyword>
<evidence type="ECO:0000256" key="2">
    <source>
        <dbReference type="ARBA" id="ARBA00022737"/>
    </source>
</evidence>
<dbReference type="SUPFAM" id="SSF48403">
    <property type="entry name" value="Ankyrin repeat"/>
    <property type="match status" value="1"/>
</dbReference>
<dbReference type="SMART" id="SM00248">
    <property type="entry name" value="ANK"/>
    <property type="match status" value="3"/>
</dbReference>
<dbReference type="PROSITE" id="PS50013">
    <property type="entry name" value="CHROMO_2"/>
    <property type="match status" value="1"/>
</dbReference>
<dbReference type="PANTHER" id="PTHR24189">
    <property type="entry name" value="MYOTROPHIN"/>
    <property type="match status" value="1"/>
</dbReference>
<keyword evidence="8" id="KW-1185">Reference proteome</keyword>
<feature type="repeat" description="ANK" evidence="4">
    <location>
        <begin position="175"/>
        <end position="207"/>
    </location>
</feature>
<evidence type="ECO:0000256" key="5">
    <source>
        <dbReference type="SAM" id="MobiDB-lite"/>
    </source>
</evidence>
<feature type="domain" description="Chromo" evidence="6">
    <location>
        <begin position="302"/>
        <end position="338"/>
    </location>
</feature>
<protein>
    <recommendedName>
        <fullName evidence="6">Chromo domain-containing protein</fullName>
    </recommendedName>
</protein>
<comment type="caution">
    <text evidence="7">The sequence shown here is derived from an EMBL/GenBank/DDBJ whole genome shotgun (WGS) entry which is preliminary data.</text>
</comment>
<reference evidence="7 8" key="1">
    <citation type="journal article" date="2023" name="Plants (Basel)">
        <title>Bridging the Gap: Combining Genomics and Transcriptomics Approaches to Understand Stylosanthes scabra, an Orphan Legume from the Brazilian Caatinga.</title>
        <authorList>
            <person name="Ferreira-Neto J.R.C."/>
            <person name="da Silva M.D."/>
            <person name="Binneck E."/>
            <person name="de Melo N.F."/>
            <person name="da Silva R.H."/>
            <person name="de Melo A.L.T.M."/>
            <person name="Pandolfi V."/>
            <person name="Bustamante F.O."/>
            <person name="Brasileiro-Vidal A.C."/>
            <person name="Benko-Iseppon A.M."/>
        </authorList>
    </citation>
    <scope>NUCLEOTIDE SEQUENCE [LARGE SCALE GENOMIC DNA]</scope>
    <source>
        <tissue evidence="7">Leaves</tissue>
    </source>
</reference>
<dbReference type="Pfam" id="PF12796">
    <property type="entry name" value="Ank_2"/>
    <property type="match status" value="1"/>
</dbReference>
<feature type="repeat" description="ANK" evidence="4">
    <location>
        <begin position="141"/>
        <end position="173"/>
    </location>
</feature>
<dbReference type="PROSITE" id="PS50297">
    <property type="entry name" value="ANK_REP_REGION"/>
    <property type="match status" value="2"/>
</dbReference>